<sequence length="881" mass="94844">MCPLAHIRSPVGGGHEAVMEFSLRAKQPTWNDLVDVAGTRARCLLPKKKKQAAEWDDGDDDDCSLRLSTGVVPRSRNGSWCGCGCACPSRPVNGGRPGGRLVDGTRLTDEQRSASGTARARAGGNEMGEPSTPGRSAGRHVDSFLDESHRIIRYWSRRPAHVATSSTSVQGPSSRHGKSTSAGGGGRQPAKQRRVWMGIRHSSLCSDMQERHGGRRLDEPTARRPGQARPEGERAPEGLQRTADEGAAAHSCAQPGQARREEQQRRWNRAGGTRNPPREPPDSTNCMGAPSTHLGGRGRHASGGPQCELSMQQACPRRPPSAVAEPARGRRRRASLQGPWNPVHSHLHSSLCLNQGFPRPPWPLGVVPAVLLAVVPAVVPAVGRGASRRVARHARPQVIVPGDSETQRRPRPRGLALDRQRWTFGVGDVADAPRPRLQGRGAARFCDGTAHNGGLQTRLGHLGPGPGTAGLGMDCRPVVRGCLGSSKHARGCDGVVTRERWGTGSTVQLKTDGARRASNLEVEEALASPPYGVDVPSRASTLQVTYSRTAAPSTALYTEYLPRNYVYPPSTSNLTCPRNAKAAQAGAIVMMEHLLAVLSFQVLSPGLLAPALRGPAGVVHCPVGYYAEHESTSMGRKAGTYEACEGSTTRGSPHTRFQLLPHPISSLPRFPPAWNVASGPLRESQHQAIFKPSWLRHPRDDSDRRTGSLVAARASALPNKATPLEQGALKEDPLLSSLGSMSKFLGQKRWSRGSLQERQSASRTYALTRLTREIRLIASDSCTSMDRSRGRLLAVTVPEVAALDAAASATKYVVRTPRVRACTNKTGHLRLSGGCHASTPDLTSPHVWARYDGLDNRPSREQMGPATPGDRQVRVFLRFDA</sequence>
<feature type="region of interest" description="Disordered" evidence="1">
    <location>
        <begin position="95"/>
        <end position="140"/>
    </location>
</feature>
<gene>
    <name evidence="2" type="ORF">Purlil1_11267</name>
</gene>
<evidence type="ECO:0000313" key="3">
    <source>
        <dbReference type="Proteomes" id="UP001287286"/>
    </source>
</evidence>
<proteinExistence type="predicted"/>
<dbReference type="Proteomes" id="UP001287286">
    <property type="component" value="Unassembled WGS sequence"/>
</dbReference>
<organism evidence="2 3">
    <name type="scientific">Purpureocillium lilacinum</name>
    <name type="common">Paecilomyces lilacinus</name>
    <dbReference type="NCBI Taxonomy" id="33203"/>
    <lineage>
        <taxon>Eukaryota</taxon>
        <taxon>Fungi</taxon>
        <taxon>Dikarya</taxon>
        <taxon>Ascomycota</taxon>
        <taxon>Pezizomycotina</taxon>
        <taxon>Sordariomycetes</taxon>
        <taxon>Hypocreomycetidae</taxon>
        <taxon>Hypocreales</taxon>
        <taxon>Ophiocordycipitaceae</taxon>
        <taxon>Purpureocillium</taxon>
    </lineage>
</organism>
<comment type="caution">
    <text evidence="2">The sequence shown here is derived from an EMBL/GenBank/DDBJ whole genome shotgun (WGS) entry which is preliminary data.</text>
</comment>
<keyword evidence="3" id="KW-1185">Reference proteome</keyword>
<evidence type="ECO:0000256" key="1">
    <source>
        <dbReference type="SAM" id="MobiDB-lite"/>
    </source>
</evidence>
<accession>A0ABR0BKA3</accession>
<protein>
    <submittedName>
        <fullName evidence="2">Uncharacterized protein</fullName>
    </submittedName>
</protein>
<feature type="compositionally biased region" description="Low complexity" evidence="1">
    <location>
        <begin position="113"/>
        <end position="124"/>
    </location>
</feature>
<dbReference type="EMBL" id="JAWRVI010000065">
    <property type="protein sequence ID" value="KAK4082492.1"/>
    <property type="molecule type" value="Genomic_DNA"/>
</dbReference>
<evidence type="ECO:0000313" key="2">
    <source>
        <dbReference type="EMBL" id="KAK4082492.1"/>
    </source>
</evidence>
<feature type="compositionally biased region" description="Basic and acidic residues" evidence="1">
    <location>
        <begin position="208"/>
        <end position="222"/>
    </location>
</feature>
<feature type="compositionally biased region" description="Polar residues" evidence="1">
    <location>
        <begin position="163"/>
        <end position="173"/>
    </location>
</feature>
<reference evidence="2 3" key="1">
    <citation type="journal article" date="2024" name="Microbiol. Resour. Announc.">
        <title>Genome annotations for the ascomycete fungi Trichoderma harzianum, Trichoderma aggressivum, and Purpureocillium lilacinum.</title>
        <authorList>
            <person name="Beijen E.P.W."/>
            <person name="Ohm R.A."/>
        </authorList>
    </citation>
    <scope>NUCLEOTIDE SEQUENCE [LARGE SCALE GENOMIC DNA]</scope>
    <source>
        <strain evidence="2 3">CBS 150709</strain>
    </source>
</reference>
<feature type="region of interest" description="Disordered" evidence="1">
    <location>
        <begin position="163"/>
        <end position="340"/>
    </location>
</feature>
<name>A0ABR0BKA3_PURLI</name>